<dbReference type="InterPro" id="IPR008197">
    <property type="entry name" value="WAP_dom"/>
</dbReference>
<evidence type="ECO:0000256" key="1">
    <source>
        <dbReference type="SAM" id="MobiDB-lite"/>
    </source>
</evidence>
<dbReference type="OrthoDB" id="4473401at2759"/>
<keyword evidence="5" id="KW-1185">Reference proteome</keyword>
<dbReference type="PROSITE" id="PS51390">
    <property type="entry name" value="WAP"/>
    <property type="match status" value="1"/>
</dbReference>
<dbReference type="InterPro" id="IPR050514">
    <property type="entry name" value="WAP_four-disulfide_core"/>
</dbReference>
<sequence>MKYLVIVGLLAFLAEASAIFGTGFGLGMDYGPMLPAPMLPSPQFGPRFRFQKEIEPERQAPGRRPFFKEKPLPVCPVNLESEECASECGSDSDCDKLQICCKSGCSTACVDQDLSDAQRKKNDLEQEEEIQVTLECPKVDANLNCTEIKEICATDFDCDFDKKCCRVRCSMRCIGPRPEERKRRVEGRRNRQRGNDRMRSSRIDSLYPNSDNILLSNSKHIYPNSYLSQQGQFLPRFSMNFGN</sequence>
<dbReference type="GO" id="GO:0004867">
    <property type="term" value="F:serine-type endopeptidase inhibitor activity"/>
    <property type="evidence" value="ECO:0007669"/>
    <property type="project" value="TreeGrafter"/>
</dbReference>
<reference evidence="4 5" key="1">
    <citation type="journal article" date="2018" name="Sci. Rep.">
        <title>Genomic signatures of local adaptation to the degree of environmental predictability in rotifers.</title>
        <authorList>
            <person name="Franch-Gras L."/>
            <person name="Hahn C."/>
            <person name="Garcia-Roger E.M."/>
            <person name="Carmona M.J."/>
            <person name="Serra M."/>
            <person name="Gomez A."/>
        </authorList>
    </citation>
    <scope>NUCLEOTIDE SEQUENCE [LARGE SCALE GENOMIC DNA]</scope>
    <source>
        <strain evidence="4">HYR1</strain>
    </source>
</reference>
<proteinExistence type="predicted"/>
<evidence type="ECO:0000259" key="3">
    <source>
        <dbReference type="PROSITE" id="PS51390"/>
    </source>
</evidence>
<dbReference type="PANTHER" id="PTHR19441">
    <property type="entry name" value="WHEY ACDIC PROTEIN WAP"/>
    <property type="match status" value="1"/>
</dbReference>
<dbReference type="AlphaFoldDB" id="A0A3M7QMY0"/>
<feature type="chain" id="PRO_5018184424" description="WAP domain-containing protein" evidence="2">
    <location>
        <begin position="19"/>
        <end position="243"/>
    </location>
</feature>
<dbReference type="GO" id="GO:0005615">
    <property type="term" value="C:extracellular space"/>
    <property type="evidence" value="ECO:0007669"/>
    <property type="project" value="TreeGrafter"/>
</dbReference>
<dbReference type="SUPFAM" id="SSF57256">
    <property type="entry name" value="Elafin-like"/>
    <property type="match status" value="2"/>
</dbReference>
<name>A0A3M7QMY0_BRAPC</name>
<dbReference type="EMBL" id="REGN01005611">
    <property type="protein sequence ID" value="RNA12797.1"/>
    <property type="molecule type" value="Genomic_DNA"/>
</dbReference>
<evidence type="ECO:0000256" key="2">
    <source>
        <dbReference type="SAM" id="SignalP"/>
    </source>
</evidence>
<keyword evidence="2" id="KW-0732">Signal</keyword>
<gene>
    <name evidence="4" type="ORF">BpHYR1_039169</name>
</gene>
<evidence type="ECO:0000313" key="5">
    <source>
        <dbReference type="Proteomes" id="UP000276133"/>
    </source>
</evidence>
<dbReference type="Gene3D" id="4.10.75.10">
    <property type="entry name" value="Elafin-like"/>
    <property type="match status" value="2"/>
</dbReference>
<dbReference type="PANTHER" id="PTHR19441:SF95">
    <property type="entry name" value="PERLWAPIN ISOFORM X1"/>
    <property type="match status" value="1"/>
</dbReference>
<organism evidence="4 5">
    <name type="scientific">Brachionus plicatilis</name>
    <name type="common">Marine rotifer</name>
    <name type="synonym">Brachionus muelleri</name>
    <dbReference type="NCBI Taxonomy" id="10195"/>
    <lineage>
        <taxon>Eukaryota</taxon>
        <taxon>Metazoa</taxon>
        <taxon>Spiralia</taxon>
        <taxon>Gnathifera</taxon>
        <taxon>Rotifera</taxon>
        <taxon>Eurotatoria</taxon>
        <taxon>Monogononta</taxon>
        <taxon>Pseudotrocha</taxon>
        <taxon>Ploima</taxon>
        <taxon>Brachionidae</taxon>
        <taxon>Brachionus</taxon>
    </lineage>
</organism>
<feature type="domain" description="WAP" evidence="3">
    <location>
        <begin position="67"/>
        <end position="113"/>
    </location>
</feature>
<feature type="compositionally biased region" description="Basic and acidic residues" evidence="1">
    <location>
        <begin position="180"/>
        <end position="202"/>
    </location>
</feature>
<feature type="region of interest" description="Disordered" evidence="1">
    <location>
        <begin position="180"/>
        <end position="203"/>
    </location>
</feature>
<dbReference type="SMART" id="SM00217">
    <property type="entry name" value="WAP"/>
    <property type="match status" value="2"/>
</dbReference>
<dbReference type="InterPro" id="IPR036645">
    <property type="entry name" value="Elafin-like_sf"/>
</dbReference>
<dbReference type="InterPro" id="IPR006150">
    <property type="entry name" value="Cys_repeat_1"/>
</dbReference>
<dbReference type="SMART" id="SM00289">
    <property type="entry name" value="WR1"/>
    <property type="match status" value="2"/>
</dbReference>
<accession>A0A3M7QMY0</accession>
<comment type="caution">
    <text evidence="4">The sequence shown here is derived from an EMBL/GenBank/DDBJ whole genome shotgun (WGS) entry which is preliminary data.</text>
</comment>
<evidence type="ECO:0000313" key="4">
    <source>
        <dbReference type="EMBL" id="RNA12797.1"/>
    </source>
</evidence>
<feature type="signal peptide" evidence="2">
    <location>
        <begin position="1"/>
        <end position="18"/>
    </location>
</feature>
<dbReference type="Proteomes" id="UP000276133">
    <property type="component" value="Unassembled WGS sequence"/>
</dbReference>
<dbReference type="Pfam" id="PF00095">
    <property type="entry name" value="WAP"/>
    <property type="match status" value="2"/>
</dbReference>
<protein>
    <recommendedName>
        <fullName evidence="3">WAP domain-containing protein</fullName>
    </recommendedName>
</protein>